<dbReference type="NCBIfam" id="TIGR00211">
    <property type="entry name" value="glyS"/>
    <property type="match status" value="1"/>
</dbReference>
<evidence type="ECO:0000256" key="8">
    <source>
        <dbReference type="ARBA" id="ARBA00047937"/>
    </source>
</evidence>
<keyword evidence="4" id="KW-0547">Nucleotide-binding</keyword>
<keyword evidence="10" id="KW-1185">Reference proteome</keyword>
<dbReference type="Pfam" id="PF02092">
    <property type="entry name" value="tRNA_synt_2f"/>
    <property type="match status" value="1"/>
</dbReference>
<dbReference type="EC" id="6.1.1.14" evidence="2"/>
<dbReference type="GO" id="GO:0005829">
    <property type="term" value="C:cytosol"/>
    <property type="evidence" value="ECO:0007669"/>
    <property type="project" value="TreeGrafter"/>
</dbReference>
<dbReference type="Proteomes" id="UP000046155">
    <property type="component" value="Unassembled WGS sequence"/>
</dbReference>
<sequence>MRSTPAGEYVFAEKRIEGRPVAAVLSEQIPALIKGLSFSRPMRWGDLDFRFIRPIRWLLSLLGSEVVDFELGGLKPGRLTYGLRNFSSDPLTIDSVKEYFKKLKDVSVILDQEERKQMIWDLSQEEADLVEGQVLPDDDLLEEITHLVECPTPLSGSFDSRFLKLPPEVVITPMREHQRYFPVWDERGKLLSHFIACANGPVNKELVRRGNEKVLRARLQDAEFFFLEDLKTPLEENVEKLKKVVHMEGLGTVYDKVQRLVSISRHLSHVLGLTDNQRGVAERAAYLCKADLVTSVVFEFPELQGIMGGYYAKVSQENKDVCRAIRDHYMPRFAGDKVPISKPAAVVAMADKIDNLTGCFALGLEPTGSQDPFALRRQAWVSAISSSIRNSIFLWRN</sequence>
<dbReference type="AlphaFoldDB" id="A0A0B7ML07"/>
<dbReference type="InterPro" id="IPR006194">
    <property type="entry name" value="Gly-tRNA-synth_heterodimer"/>
</dbReference>
<keyword evidence="3 9" id="KW-0436">Ligase</keyword>
<proteinExistence type="inferred from homology"/>
<dbReference type="InterPro" id="IPR015944">
    <property type="entry name" value="Gly-tRNA-synth_bsu"/>
</dbReference>
<name>A0A0B7ML07_9FIRM</name>
<evidence type="ECO:0000313" key="9">
    <source>
        <dbReference type="EMBL" id="CEO88357.1"/>
    </source>
</evidence>
<organism evidence="9 10">
    <name type="scientific">Syntrophaceticus schinkii</name>
    <dbReference type="NCBI Taxonomy" id="499207"/>
    <lineage>
        <taxon>Bacteria</taxon>
        <taxon>Bacillati</taxon>
        <taxon>Bacillota</taxon>
        <taxon>Clostridia</taxon>
        <taxon>Thermoanaerobacterales</taxon>
        <taxon>Thermoanaerobacterales Family III. Incertae Sedis</taxon>
        <taxon>Syntrophaceticus</taxon>
    </lineage>
</organism>
<protein>
    <recommendedName>
        <fullName evidence="2">glycine--tRNA ligase</fullName>
        <ecNumber evidence="2">6.1.1.14</ecNumber>
    </recommendedName>
</protein>
<accession>A0A0B7ML07</accession>
<evidence type="ECO:0000256" key="2">
    <source>
        <dbReference type="ARBA" id="ARBA00012829"/>
    </source>
</evidence>
<dbReference type="PANTHER" id="PTHR30075:SF2">
    <property type="entry name" value="GLYCINE--TRNA LIGASE, CHLOROPLASTIC_MITOCHONDRIAL 2"/>
    <property type="match status" value="1"/>
</dbReference>
<gene>
    <name evidence="9" type="primary">glyS</name>
    <name evidence="9" type="ORF">SSCH_180005</name>
</gene>
<evidence type="ECO:0000256" key="5">
    <source>
        <dbReference type="ARBA" id="ARBA00022840"/>
    </source>
</evidence>
<dbReference type="GO" id="GO:0004820">
    <property type="term" value="F:glycine-tRNA ligase activity"/>
    <property type="evidence" value="ECO:0007669"/>
    <property type="project" value="UniProtKB-EC"/>
</dbReference>
<dbReference type="SUPFAM" id="SSF109604">
    <property type="entry name" value="HD-domain/PDEase-like"/>
    <property type="match status" value="1"/>
</dbReference>
<keyword evidence="7" id="KW-0030">Aminoacyl-tRNA synthetase</keyword>
<evidence type="ECO:0000256" key="7">
    <source>
        <dbReference type="ARBA" id="ARBA00023146"/>
    </source>
</evidence>
<keyword evidence="6" id="KW-0648">Protein biosynthesis</keyword>
<evidence type="ECO:0000256" key="6">
    <source>
        <dbReference type="ARBA" id="ARBA00022917"/>
    </source>
</evidence>
<evidence type="ECO:0000256" key="4">
    <source>
        <dbReference type="ARBA" id="ARBA00022741"/>
    </source>
</evidence>
<reference evidence="10" key="1">
    <citation type="submission" date="2015-01" db="EMBL/GenBank/DDBJ databases">
        <authorList>
            <person name="Manzoor Shahid"/>
            <person name="Zubair Saima"/>
        </authorList>
    </citation>
    <scope>NUCLEOTIDE SEQUENCE [LARGE SCALE GENOMIC DNA]</scope>
    <source>
        <strain evidence="10">Sp3</strain>
    </source>
</reference>
<dbReference type="EMBL" id="CDRZ01000090">
    <property type="protein sequence ID" value="CEO88357.1"/>
    <property type="molecule type" value="Genomic_DNA"/>
</dbReference>
<dbReference type="PROSITE" id="PS50861">
    <property type="entry name" value="AA_TRNA_LIGASE_II_GLYAB"/>
    <property type="match status" value="1"/>
</dbReference>
<dbReference type="PANTHER" id="PTHR30075">
    <property type="entry name" value="GLYCYL-TRNA SYNTHETASE"/>
    <property type="match status" value="1"/>
</dbReference>
<dbReference type="GO" id="GO:0005524">
    <property type="term" value="F:ATP binding"/>
    <property type="evidence" value="ECO:0007669"/>
    <property type="project" value="UniProtKB-KW"/>
</dbReference>
<evidence type="ECO:0000256" key="1">
    <source>
        <dbReference type="ARBA" id="ARBA00008226"/>
    </source>
</evidence>
<evidence type="ECO:0000256" key="3">
    <source>
        <dbReference type="ARBA" id="ARBA00022598"/>
    </source>
</evidence>
<comment type="similarity">
    <text evidence="1">Belongs to the class-II aminoacyl-tRNA synthetase family.</text>
</comment>
<comment type="catalytic activity">
    <reaction evidence="8">
        <text>tRNA(Gly) + glycine + ATP = glycyl-tRNA(Gly) + AMP + diphosphate</text>
        <dbReference type="Rhea" id="RHEA:16013"/>
        <dbReference type="Rhea" id="RHEA-COMP:9664"/>
        <dbReference type="Rhea" id="RHEA-COMP:9683"/>
        <dbReference type="ChEBI" id="CHEBI:30616"/>
        <dbReference type="ChEBI" id="CHEBI:33019"/>
        <dbReference type="ChEBI" id="CHEBI:57305"/>
        <dbReference type="ChEBI" id="CHEBI:78442"/>
        <dbReference type="ChEBI" id="CHEBI:78522"/>
        <dbReference type="ChEBI" id="CHEBI:456215"/>
        <dbReference type="EC" id="6.1.1.14"/>
    </reaction>
</comment>
<keyword evidence="5" id="KW-0067">ATP-binding</keyword>
<dbReference type="GO" id="GO:0006426">
    <property type="term" value="P:glycyl-tRNA aminoacylation"/>
    <property type="evidence" value="ECO:0007669"/>
    <property type="project" value="InterPro"/>
</dbReference>
<evidence type="ECO:0000313" key="10">
    <source>
        <dbReference type="Proteomes" id="UP000046155"/>
    </source>
</evidence>